<comment type="similarity">
    <text evidence="1">Belongs to the plasmid mobilization pre family.</text>
</comment>
<dbReference type="NCBIfam" id="NF041497">
    <property type="entry name" value="MobV"/>
    <property type="match status" value="1"/>
</dbReference>
<dbReference type="CDD" id="cd17242">
    <property type="entry name" value="MobM_relaxase"/>
    <property type="match status" value="1"/>
</dbReference>
<feature type="coiled-coil region" evidence="2">
    <location>
        <begin position="193"/>
        <end position="220"/>
    </location>
</feature>
<evidence type="ECO:0000256" key="2">
    <source>
        <dbReference type="SAM" id="Coils"/>
    </source>
</evidence>
<keyword evidence="4" id="KW-1185">Reference proteome</keyword>
<dbReference type="InterPro" id="IPR001668">
    <property type="entry name" value="Mob_Pre"/>
</dbReference>
<dbReference type="GO" id="GO:0006310">
    <property type="term" value="P:DNA recombination"/>
    <property type="evidence" value="ECO:0007669"/>
    <property type="project" value="InterPro"/>
</dbReference>
<dbReference type="RefSeq" id="WP_182528236.1">
    <property type="nucleotide sequence ID" value="NZ_JACJHT010000022.1"/>
</dbReference>
<reference evidence="3" key="1">
    <citation type="submission" date="2020-08" db="EMBL/GenBank/DDBJ databases">
        <title>Functional genomics of gut bacteria from endangered species of beetles.</title>
        <authorList>
            <person name="Carlos-Shanley C."/>
        </authorList>
    </citation>
    <scope>NUCLEOTIDE SEQUENCE [LARGE SCALE GENOMIC DNA]</scope>
    <source>
        <strain evidence="3">S00060</strain>
    </source>
</reference>
<dbReference type="GO" id="GO:0003677">
    <property type="term" value="F:DNA binding"/>
    <property type="evidence" value="ECO:0007669"/>
    <property type="project" value="InterPro"/>
</dbReference>
<name>A0A7W3RI18_PRIAR</name>
<organism evidence="3 4">
    <name type="scientific">Priestia aryabhattai</name>
    <name type="common">Bacillus aryabhattai</name>
    <dbReference type="NCBI Taxonomy" id="412384"/>
    <lineage>
        <taxon>Bacteria</taxon>
        <taxon>Bacillati</taxon>
        <taxon>Bacillota</taxon>
        <taxon>Bacilli</taxon>
        <taxon>Bacillales</taxon>
        <taxon>Bacillaceae</taxon>
        <taxon>Priestia</taxon>
    </lineage>
</organism>
<evidence type="ECO:0000313" key="4">
    <source>
        <dbReference type="Proteomes" id="UP000543174"/>
    </source>
</evidence>
<accession>A0A7W3RI18</accession>
<evidence type="ECO:0008006" key="5">
    <source>
        <dbReference type="Google" id="ProtNLM"/>
    </source>
</evidence>
<gene>
    <name evidence="3" type="ORF">HNP21_006139</name>
</gene>
<dbReference type="EMBL" id="JACJHT010000022">
    <property type="protein sequence ID" value="MBA9042961.1"/>
    <property type="molecule type" value="Genomic_DNA"/>
</dbReference>
<evidence type="ECO:0000313" key="3">
    <source>
        <dbReference type="EMBL" id="MBA9042961.1"/>
    </source>
</evidence>
<dbReference type="Pfam" id="PF01076">
    <property type="entry name" value="Mob_Pre"/>
    <property type="match status" value="1"/>
</dbReference>
<proteinExistence type="inferred from homology"/>
<evidence type="ECO:0000256" key="1">
    <source>
        <dbReference type="ARBA" id="ARBA00010657"/>
    </source>
</evidence>
<sequence>MAKYGIIRMQKFHKDAITGIQKHNQREGENSKNKDIDSNRTMLNYDFVNEDKIKYHEEIKKMTAARVKRKIRNDAVLVAEFFVSASPEYMHAMSPDEQRKYFEAALDHISGKYGQQNILYATVHNDESTPNMHVGFVPITEDRRLAAKDYFHGKTKIRRIQDDFHNYMNKRGYDIERGEPSELQHKSVHEFKKQEREKELKHLQQLVAHKEKELQQMDNLVELKAAPPVEIRSERRIEELCSQPVEVAAAKSAIGSKVKVEEADFHELMSLTKELQQTLAAEHERTHALSNEVDRYEKENKTLKHDLSETRKELEVYVGDQDGRVEKAKKQMRQKLIRDFSVEQKENVKDEVKRELDTQYKAHISSLSDDLMIEKQKHEKTKKELVQVNEVNESLTQMNLGYIKDYVPKEELDKANEQVHELREENKTLKAWKEKALNWIDKNVEKMKQISFFQYVGGIRKQSKRQEQDLER</sequence>
<keyword evidence="2" id="KW-0175">Coiled coil</keyword>
<dbReference type="Proteomes" id="UP000543174">
    <property type="component" value="Unassembled WGS sequence"/>
</dbReference>
<dbReference type="Gene3D" id="3.30.930.30">
    <property type="match status" value="1"/>
</dbReference>
<feature type="coiled-coil region" evidence="2">
    <location>
        <begin position="279"/>
        <end position="313"/>
    </location>
</feature>
<dbReference type="AlphaFoldDB" id="A0A7W3RI18"/>
<protein>
    <recommendedName>
        <fullName evidence="5">Plasmid recombination enzyme</fullName>
    </recommendedName>
</protein>
<comment type="caution">
    <text evidence="3">The sequence shown here is derived from an EMBL/GenBank/DDBJ whole genome shotgun (WGS) entry which is preliminary data.</text>
</comment>